<dbReference type="EMBL" id="JAVLET010000002">
    <property type="protein sequence ID" value="KAL0472816.1"/>
    <property type="molecule type" value="Genomic_DNA"/>
</dbReference>
<gene>
    <name evidence="1" type="ORF">QR685DRAFT_490781</name>
</gene>
<sequence>MPAATPPHSVRIHQPRISARLRVPMPRLDPTWHSRFLVEESDSNVTADNGDPWRLRTL</sequence>
<evidence type="ECO:0000313" key="2">
    <source>
        <dbReference type="Proteomes" id="UP001451303"/>
    </source>
</evidence>
<organism evidence="1 2">
    <name type="scientific">Neurospora intermedia</name>
    <dbReference type="NCBI Taxonomy" id="5142"/>
    <lineage>
        <taxon>Eukaryota</taxon>
        <taxon>Fungi</taxon>
        <taxon>Dikarya</taxon>
        <taxon>Ascomycota</taxon>
        <taxon>Pezizomycotina</taxon>
        <taxon>Sordariomycetes</taxon>
        <taxon>Sordariomycetidae</taxon>
        <taxon>Sordariales</taxon>
        <taxon>Sordariaceae</taxon>
        <taxon>Neurospora</taxon>
    </lineage>
</organism>
<dbReference type="Proteomes" id="UP001451303">
    <property type="component" value="Unassembled WGS sequence"/>
</dbReference>
<reference evidence="1 2" key="1">
    <citation type="submission" date="2023-09" db="EMBL/GenBank/DDBJ databases">
        <title>Multi-omics analysis of a traditional fermented food reveals byproduct-associated fungal strains for waste-to-food upcycling.</title>
        <authorList>
            <consortium name="Lawrence Berkeley National Laboratory"/>
            <person name="Rekdal V.M."/>
            <person name="Villalobos-Escobedo J.M."/>
            <person name="Rodriguez-Valeron N."/>
            <person name="Garcia M.O."/>
            <person name="Vasquez D.P."/>
            <person name="Damayanti I."/>
            <person name="Sorensen P.M."/>
            <person name="Baidoo E.E."/>
            <person name="De Carvalho A.C."/>
            <person name="Riley R."/>
            <person name="Lipzen A."/>
            <person name="He G."/>
            <person name="Yan M."/>
            <person name="Haridas S."/>
            <person name="Daum C."/>
            <person name="Yoshinaga Y."/>
            <person name="Ng V."/>
            <person name="Grigoriev I.V."/>
            <person name="Munk R."/>
            <person name="Nuraida L."/>
            <person name="Wijaya C.H."/>
            <person name="Morales P.-C."/>
            <person name="Keasling J.D."/>
        </authorList>
    </citation>
    <scope>NUCLEOTIDE SEQUENCE [LARGE SCALE GENOMIC DNA]</scope>
    <source>
        <strain evidence="1 2">FGSC 2613</strain>
    </source>
</reference>
<proteinExistence type="predicted"/>
<name>A0ABR3DJG4_NEUIN</name>
<protein>
    <submittedName>
        <fullName evidence="1">Uncharacterized protein</fullName>
    </submittedName>
</protein>
<accession>A0ABR3DJG4</accession>
<comment type="caution">
    <text evidence="1">The sequence shown here is derived from an EMBL/GenBank/DDBJ whole genome shotgun (WGS) entry which is preliminary data.</text>
</comment>
<evidence type="ECO:0000313" key="1">
    <source>
        <dbReference type="EMBL" id="KAL0472816.1"/>
    </source>
</evidence>
<keyword evidence="2" id="KW-1185">Reference proteome</keyword>